<keyword evidence="1" id="KW-0812">Transmembrane</keyword>
<dbReference type="RefSeq" id="WP_053170512.1">
    <property type="nucleotide sequence ID" value="NZ_LGUV01000122.1"/>
</dbReference>
<evidence type="ECO:0000256" key="1">
    <source>
        <dbReference type="SAM" id="Phobius"/>
    </source>
</evidence>
<evidence type="ECO:0000313" key="2">
    <source>
        <dbReference type="EMBL" id="KOG54846.1"/>
    </source>
</evidence>
<dbReference type="OrthoDB" id="4238048at2"/>
<dbReference type="PATRIC" id="fig|1961.12.peg.2988"/>
<dbReference type="EMBL" id="LGUV01000122">
    <property type="protein sequence ID" value="KOG54846.1"/>
    <property type="molecule type" value="Genomic_DNA"/>
</dbReference>
<keyword evidence="1" id="KW-0472">Membrane</keyword>
<gene>
    <name evidence="2" type="ORF">ADK75_12945</name>
</gene>
<organism evidence="2 3">
    <name type="scientific">Streptomyces virginiae</name>
    <name type="common">Streptomyces cinnamonensis</name>
    <dbReference type="NCBI Taxonomy" id="1961"/>
    <lineage>
        <taxon>Bacteria</taxon>
        <taxon>Bacillati</taxon>
        <taxon>Actinomycetota</taxon>
        <taxon>Actinomycetes</taxon>
        <taxon>Kitasatosporales</taxon>
        <taxon>Streptomycetaceae</taxon>
        <taxon>Streptomyces</taxon>
    </lineage>
</organism>
<name>A0A0L8MWP9_STRVG</name>
<accession>A0A0L8MWP9</accession>
<comment type="caution">
    <text evidence="2">The sequence shown here is derived from an EMBL/GenBank/DDBJ whole genome shotgun (WGS) entry which is preliminary data.</text>
</comment>
<proteinExistence type="predicted"/>
<keyword evidence="1" id="KW-1133">Transmembrane helix</keyword>
<feature type="transmembrane region" description="Helical" evidence="1">
    <location>
        <begin position="104"/>
        <end position="127"/>
    </location>
</feature>
<dbReference type="AlphaFoldDB" id="A0A0L8MWP9"/>
<evidence type="ECO:0000313" key="3">
    <source>
        <dbReference type="Proteomes" id="UP000037084"/>
    </source>
</evidence>
<reference evidence="3" key="1">
    <citation type="submission" date="2015-07" db="EMBL/GenBank/DDBJ databases">
        <authorList>
            <consortium name="Consortium for Microbial Forensics and Genomics (microFORGE)"/>
            <person name="Knight B.M."/>
            <person name="Roberts D.P."/>
            <person name="Lin D."/>
            <person name="Hari K."/>
            <person name="Fletcher J."/>
            <person name="Melcher U."/>
            <person name="Blagden T."/>
            <person name="Winegar R.A."/>
        </authorList>
    </citation>
    <scope>NUCLEOTIDE SEQUENCE [LARGE SCALE GENOMIC DNA]</scope>
    <source>
        <strain evidence="3">NRRL B-1447</strain>
    </source>
</reference>
<protein>
    <submittedName>
        <fullName evidence="2">Uncharacterized protein</fullName>
    </submittedName>
</protein>
<feature type="transmembrane region" description="Helical" evidence="1">
    <location>
        <begin position="62"/>
        <end position="83"/>
    </location>
</feature>
<sequence length="155" mass="16985">MGFVILFFLLCFVGGWALSLAALGYACVQLWRSRGQPWVRDHGHPFVRLLLPAPAYLRFDRALAVTVLLADLWLVSGVIVLGADGIFTEEWMGYPGMMDPGGQGYQAAAVALLRATAWWSALAAVLGRCWTTTAVQLSVLPLSALWIASFDTYYT</sequence>
<dbReference type="Proteomes" id="UP000037084">
    <property type="component" value="Unassembled WGS sequence"/>
</dbReference>